<keyword evidence="2" id="KW-1185">Reference proteome</keyword>
<accession>A0A833MAA3</accession>
<dbReference type="Gene3D" id="3.90.1720.10">
    <property type="entry name" value="endopeptidase domain like (from Nostoc punctiforme)"/>
    <property type="match status" value="1"/>
</dbReference>
<proteinExistence type="predicted"/>
<comment type="caution">
    <text evidence="1">The sequence shown here is derived from an EMBL/GenBank/DDBJ whole genome shotgun (WGS) entry which is preliminary data.</text>
</comment>
<name>A0A833MAA3_9FIRM</name>
<dbReference type="SUPFAM" id="SSF54001">
    <property type="entry name" value="Cysteine proteinases"/>
    <property type="match status" value="1"/>
</dbReference>
<evidence type="ECO:0008006" key="3">
    <source>
        <dbReference type="Google" id="ProtNLM"/>
    </source>
</evidence>
<dbReference type="AlphaFoldDB" id="A0A833MAA3"/>
<dbReference type="OrthoDB" id="9805237at2"/>
<dbReference type="EMBL" id="WBZB01000017">
    <property type="protein sequence ID" value="KAB3530499.1"/>
    <property type="molecule type" value="Genomic_DNA"/>
</dbReference>
<reference evidence="1 2" key="1">
    <citation type="submission" date="2019-10" db="EMBL/GenBank/DDBJ databases">
        <title>Alkaliphilus serpentinus sp. nov. and Alkaliphilus pronyensis sp. nov., two novel anaerobic alkaliphilic species isolated from the serpentinized-hosted hydrothermal field of the Prony Bay (New Caledonia).</title>
        <authorList>
            <person name="Postec A."/>
        </authorList>
    </citation>
    <scope>NUCLEOTIDE SEQUENCE [LARGE SCALE GENOMIC DNA]</scope>
    <source>
        <strain evidence="1 2">LacT</strain>
    </source>
</reference>
<gene>
    <name evidence="1" type="ORF">F8153_06510</name>
</gene>
<protein>
    <recommendedName>
        <fullName evidence="3">Permuted papain-like amidase enzyme, YaeF/YiiX, C92 family</fullName>
    </recommendedName>
</protein>
<dbReference type="Proteomes" id="UP000465601">
    <property type="component" value="Unassembled WGS sequence"/>
</dbReference>
<evidence type="ECO:0000313" key="1">
    <source>
        <dbReference type="EMBL" id="KAB3530499.1"/>
    </source>
</evidence>
<evidence type="ECO:0000313" key="2">
    <source>
        <dbReference type="Proteomes" id="UP000465601"/>
    </source>
</evidence>
<dbReference type="RefSeq" id="WP_151865571.1">
    <property type="nucleotide sequence ID" value="NZ_WBZB01000017.1"/>
</dbReference>
<organism evidence="1 2">
    <name type="scientific">Alkaliphilus serpentinus</name>
    <dbReference type="NCBI Taxonomy" id="1482731"/>
    <lineage>
        <taxon>Bacteria</taxon>
        <taxon>Bacillati</taxon>
        <taxon>Bacillota</taxon>
        <taxon>Clostridia</taxon>
        <taxon>Peptostreptococcales</taxon>
        <taxon>Natronincolaceae</taxon>
        <taxon>Alkaliphilus</taxon>
    </lineage>
</organism>
<dbReference type="InterPro" id="IPR038765">
    <property type="entry name" value="Papain-like_cys_pep_sf"/>
</dbReference>
<sequence length="266" mass="29927">MNNLKLNDLKPGDVLLCRGEGWVSDLIALLDGGPYSHTALYVGSNDGKHYVIQATGQGIRRDEITILQQETFTDVFRFNKNNHKLGDEDYPYQPLGSNAEEYASEGIKYAYDHLILLAILAVTRDIPLDYMTKKILRNIIDNAASYLFKLLDKGKTPMVCSELVYRCFSEADDHKKYQLSITGLKLPDYSLDSLEGKTETYKSKELSAEDLELMNAKEAFIELWTKAKGLNGQNPTFIGDPVAACISPKDLFHSKDLEIAGRLNYE</sequence>